<protein>
    <submittedName>
        <fullName evidence="1">Uncharacterized protein</fullName>
    </submittedName>
</protein>
<dbReference type="AlphaFoldDB" id="A0A2P2PHD2"/>
<dbReference type="EMBL" id="GGEC01073641">
    <property type="protein sequence ID" value="MBX54125.1"/>
    <property type="molecule type" value="Transcribed_RNA"/>
</dbReference>
<evidence type="ECO:0000313" key="1">
    <source>
        <dbReference type="EMBL" id="MBX54125.1"/>
    </source>
</evidence>
<proteinExistence type="predicted"/>
<name>A0A2P2PHD2_RHIMU</name>
<accession>A0A2P2PHD2</accession>
<reference evidence="1" key="1">
    <citation type="submission" date="2018-02" db="EMBL/GenBank/DDBJ databases">
        <title>Rhizophora mucronata_Transcriptome.</title>
        <authorList>
            <person name="Meera S.P."/>
            <person name="Sreeshan A."/>
            <person name="Augustine A."/>
        </authorList>
    </citation>
    <scope>NUCLEOTIDE SEQUENCE</scope>
    <source>
        <tissue evidence="1">Leaf</tissue>
    </source>
</reference>
<sequence>MRGKCAQKGLLQPFHEIMCMLISCPSSL</sequence>
<organism evidence="1">
    <name type="scientific">Rhizophora mucronata</name>
    <name type="common">Asiatic mangrove</name>
    <dbReference type="NCBI Taxonomy" id="61149"/>
    <lineage>
        <taxon>Eukaryota</taxon>
        <taxon>Viridiplantae</taxon>
        <taxon>Streptophyta</taxon>
        <taxon>Embryophyta</taxon>
        <taxon>Tracheophyta</taxon>
        <taxon>Spermatophyta</taxon>
        <taxon>Magnoliopsida</taxon>
        <taxon>eudicotyledons</taxon>
        <taxon>Gunneridae</taxon>
        <taxon>Pentapetalae</taxon>
        <taxon>rosids</taxon>
        <taxon>fabids</taxon>
        <taxon>Malpighiales</taxon>
        <taxon>Rhizophoraceae</taxon>
        <taxon>Rhizophora</taxon>
    </lineage>
</organism>